<evidence type="ECO:0000256" key="1">
    <source>
        <dbReference type="SAM" id="Coils"/>
    </source>
</evidence>
<dbReference type="SUPFAM" id="SSF52540">
    <property type="entry name" value="P-loop containing nucleoside triphosphate hydrolases"/>
    <property type="match status" value="2"/>
</dbReference>
<feature type="coiled-coil region" evidence="1">
    <location>
        <begin position="916"/>
        <end position="964"/>
    </location>
</feature>
<feature type="region of interest" description="Disordered" evidence="2">
    <location>
        <begin position="434"/>
        <end position="459"/>
    </location>
</feature>
<reference evidence="3 4" key="1">
    <citation type="submission" date="2024-04" db="EMBL/GenBank/DDBJ databases">
        <title>Genome sequencing and metabolic network reconstruction of aminoacids and betaine degradation by Anoxynatronum sibiricum.</title>
        <authorList>
            <person name="Detkova E.N."/>
            <person name="Boltjanskaja Y.V."/>
            <person name="Mardanov A.V."/>
            <person name="Kevbrin V."/>
        </authorList>
    </citation>
    <scope>NUCLEOTIDE SEQUENCE [LARGE SCALE GENOMIC DNA]</scope>
    <source>
        <strain evidence="3 4">Z-7981</strain>
    </source>
</reference>
<evidence type="ECO:0000256" key="2">
    <source>
        <dbReference type="SAM" id="MobiDB-lite"/>
    </source>
</evidence>
<dbReference type="NCBIfam" id="TIGR02680">
    <property type="entry name" value="TIGR02680 family protein"/>
    <property type="match status" value="1"/>
</dbReference>
<dbReference type="InterPro" id="IPR027417">
    <property type="entry name" value="P-loop_NTPase"/>
</dbReference>
<dbReference type="InterPro" id="IPR013496">
    <property type="entry name" value="CHP02680"/>
</dbReference>
<feature type="coiled-coil region" evidence="1">
    <location>
        <begin position="790"/>
        <end position="817"/>
    </location>
</feature>
<feature type="compositionally biased region" description="Polar residues" evidence="2">
    <location>
        <begin position="360"/>
        <end position="373"/>
    </location>
</feature>
<protein>
    <submittedName>
        <fullName evidence="3">TIGR02680 family protein</fullName>
    </submittedName>
</protein>
<feature type="region of interest" description="Disordered" evidence="2">
    <location>
        <begin position="301"/>
        <end position="338"/>
    </location>
</feature>
<feature type="region of interest" description="Disordered" evidence="2">
    <location>
        <begin position="360"/>
        <end position="390"/>
    </location>
</feature>
<feature type="coiled-coil region" evidence="1">
    <location>
        <begin position="498"/>
        <end position="532"/>
    </location>
</feature>
<comment type="caution">
    <text evidence="3">The sequence shown here is derived from an EMBL/GenBank/DDBJ whole genome shotgun (WGS) entry which is preliminary data.</text>
</comment>
<dbReference type="Pfam" id="PF13558">
    <property type="entry name" value="SbcC_Walker_B"/>
    <property type="match status" value="1"/>
</dbReference>
<feature type="compositionally biased region" description="Basic and acidic residues" evidence="2">
    <location>
        <begin position="374"/>
        <end position="385"/>
    </location>
</feature>
<evidence type="ECO:0000313" key="4">
    <source>
        <dbReference type="Proteomes" id="UP001407405"/>
    </source>
</evidence>
<accession>A0ABU9VV31</accession>
<dbReference type="Gene3D" id="3.40.50.300">
    <property type="entry name" value="P-loop containing nucleotide triphosphate hydrolases"/>
    <property type="match status" value="1"/>
</dbReference>
<name>A0ABU9VV31_9CLOT</name>
<dbReference type="EMBL" id="JBCITM010000008">
    <property type="protein sequence ID" value="MEN1760720.1"/>
    <property type="molecule type" value="Genomic_DNA"/>
</dbReference>
<dbReference type="Proteomes" id="UP001407405">
    <property type="component" value="Unassembled WGS sequence"/>
</dbReference>
<keyword evidence="1" id="KW-0175">Coiled coil</keyword>
<sequence length="1440" mass="165704">MSTPLHSTGTPGNPVKTPAPESWLIHRAGVINFWYYDEETFHFENGRLLLRGANGSGKSVTMQSLVPLLFDGNKSPERLDPFGSKARRMESYLLSDGLDLEERTGYLFLEFTKPAAGRYLTLGMGMRARRNAPLQTWYFLVLDNRRLGSGHDLSLYKDLGDKIPLTQKELENRLGSGNLLFTRQRDYKAAVNEHLFGYKDLSDFDELIELLIQIRSPKLSKEFKPTTMYEIMQNSLVTLTDEDLRPMSEAIENMDEIQLKIDALKASHKALGRIQHHYDKYNQHLLAAKAQRFLKALEEENHNQQHHQQLEKQRRENESRQETLHHQQQENRHQQDSQEQLLASLQDHDLNRLSQENTTLTTHITEKQGQLQQKEARLEETKSQEHQLTAQQRREENALYQGKKAIAESLENLASLEDDTAFDEHAFFAADYEKQTPAPYQATSGDPDTDAKGEADPATDTAVDQTFQHHRQAIGRYTKQVKEGFTLLQQQDQATTAYEASLAEAEAATRRREQQDREVSATEGQMNQVKEEFAEAVFTWHGQLKGLTMERSVLHLVTERAFQYGEPHRFDQILEPARLAFQAAHGQGVTEKSLLQSRHTQHQQQLQEALETLKALKAQKEPTPTRTAAVTANRQRLTQQQIPHQPLYRVLDFDPQFPEDLRGSLEEALDSLGLLDALVVDPQHRETVLAMDPGHSDRYLFAQPALLSHNLSACLTPDTQAPAPHLVQEILQSILLDPEDHRFHLSPETGLYGTGPLVGKTSRTAPSRFIGAASRRRYLQEQIDAQAQVVHTLREEEVQLKNQLAAMEDHLSLMKEEWGQFPTDDNLAVAHEDRITARRRQQDLAEQEQRLKTVSESHYQKLKTLQAQVSQSLSRLSLPRTTQAYETALEAMEAYRQHFDALTRHHLQCRHHRQQLHLLARQLEDCRNRQDDLRDDLFQLEKQLRQHQERRQAIEAQLATADFQAIHQQLTACREALKTLPQEYQRLSDDLAAAKATGHQLHQELETLLSRQHTFTRRRQLYETAFAAEWRLGYVDTPETTEESGSPEVPHEPLAADSPDPEAGTNMAATAKHLLQMWSNVLEEGKTVFSRRESVTAALLKEQGELAEYHLQGSLLFQQEDPREEQEQVLSEEERSFLERIDLTARVQGRTIHFYQLSQWIQAQMKEQAQLLSEQDRELFEEILIKSVSRKINAKIYHSEGWVKKIDTLMSHMDTSMGLTFHLKWVTRQAETEDQLSTRELVDLLRGDQSLLTREQKDRLIRHFRSKIREAKVRSEEKGDPRGFLSLMREVLDYRKWFEFQLSYTKKGEKRKELTNNAFFTFSGGEKAMAMYVPLFSAVYAKYQGGAIDCPKVISLDEAFAGVDEKNIRDMFRLLVQELELSFIANSQVLYGDYDTVPQLAVYELIRPENVTFVTTLRYRWNGHQRLLVQPEAAAANAPT</sequence>
<evidence type="ECO:0000313" key="3">
    <source>
        <dbReference type="EMBL" id="MEN1760720.1"/>
    </source>
</evidence>
<feature type="region of interest" description="Disordered" evidence="2">
    <location>
        <begin position="1038"/>
        <end position="1065"/>
    </location>
</feature>
<proteinExistence type="predicted"/>
<keyword evidence="4" id="KW-1185">Reference proteome</keyword>
<gene>
    <name evidence="3" type="ORF">AAIG11_09560</name>
</gene>
<dbReference type="RefSeq" id="WP_343186041.1">
    <property type="nucleotide sequence ID" value="NZ_JBCITM010000008.1"/>
</dbReference>
<organism evidence="3 4">
    <name type="scientific">Anoxynatronum sibiricum</name>
    <dbReference type="NCBI Taxonomy" id="210623"/>
    <lineage>
        <taxon>Bacteria</taxon>
        <taxon>Bacillati</taxon>
        <taxon>Bacillota</taxon>
        <taxon>Clostridia</taxon>
        <taxon>Eubacteriales</taxon>
        <taxon>Clostridiaceae</taxon>
        <taxon>Anoxynatronum</taxon>
    </lineage>
</organism>
<feature type="compositionally biased region" description="Basic and acidic residues" evidence="2">
    <location>
        <begin position="301"/>
        <end position="336"/>
    </location>
</feature>